<dbReference type="EC" id="5.6.2.4" evidence="13"/>
<keyword evidence="2 13" id="KW-0547">Nucleotide-binding</keyword>
<dbReference type="InterPro" id="IPR038726">
    <property type="entry name" value="PDDEXK_AddAB-type"/>
</dbReference>
<comment type="function">
    <text evidence="13">The heterodimer acts as both an ATP-dependent DNA helicase and an ATP-dependent, dual-direction single-stranded exonuclease. Recognizes the chi site generating a DNA molecule suitable for the initiation of homologous recombination. The AddA nuclease domain is required for chi fragment generation; this subunit has the helicase and 3' -&gt; 5' nuclease activities.</text>
</comment>
<evidence type="ECO:0000256" key="8">
    <source>
        <dbReference type="ARBA" id="ARBA00023125"/>
    </source>
</evidence>
<feature type="domain" description="UvrD-like helicase ATP-binding" evidence="16">
    <location>
        <begin position="3"/>
        <end position="473"/>
    </location>
</feature>
<evidence type="ECO:0000256" key="5">
    <source>
        <dbReference type="ARBA" id="ARBA00022806"/>
    </source>
</evidence>
<dbReference type="HAMAP" id="MF_01451">
    <property type="entry name" value="AddA"/>
    <property type="match status" value="1"/>
</dbReference>
<dbReference type="GO" id="GO:0033202">
    <property type="term" value="C:DNA helicase complex"/>
    <property type="evidence" value="ECO:0007669"/>
    <property type="project" value="TreeGrafter"/>
</dbReference>
<evidence type="ECO:0000256" key="13">
    <source>
        <dbReference type="HAMAP-Rule" id="MF_01451"/>
    </source>
</evidence>
<evidence type="ECO:0000256" key="15">
    <source>
        <dbReference type="SAM" id="Coils"/>
    </source>
</evidence>
<dbReference type="InterPro" id="IPR014017">
    <property type="entry name" value="DNA_helicase_UvrD-like_C"/>
</dbReference>
<comment type="cofactor">
    <cofactor evidence="13">
        <name>Mg(2+)</name>
        <dbReference type="ChEBI" id="CHEBI:18420"/>
    </cofactor>
</comment>
<dbReference type="Gene3D" id="1.10.274.50">
    <property type="match status" value="1"/>
</dbReference>
<evidence type="ECO:0000256" key="6">
    <source>
        <dbReference type="ARBA" id="ARBA00022839"/>
    </source>
</evidence>
<evidence type="ECO:0000256" key="4">
    <source>
        <dbReference type="ARBA" id="ARBA00022801"/>
    </source>
</evidence>
<evidence type="ECO:0000256" key="10">
    <source>
        <dbReference type="ARBA" id="ARBA00023235"/>
    </source>
</evidence>
<evidence type="ECO:0000259" key="16">
    <source>
        <dbReference type="PROSITE" id="PS51198"/>
    </source>
</evidence>
<dbReference type="Pfam" id="PF12705">
    <property type="entry name" value="PDDEXK_1"/>
    <property type="match status" value="1"/>
</dbReference>
<evidence type="ECO:0000256" key="11">
    <source>
        <dbReference type="ARBA" id="ARBA00034617"/>
    </source>
</evidence>
<evidence type="ECO:0000256" key="12">
    <source>
        <dbReference type="ARBA" id="ARBA00048988"/>
    </source>
</evidence>
<feature type="binding site" evidence="14">
    <location>
        <begin position="24"/>
        <end position="31"/>
    </location>
    <ligand>
        <name>ATP</name>
        <dbReference type="ChEBI" id="CHEBI:30616"/>
    </ligand>
</feature>
<dbReference type="GO" id="GO:0003690">
    <property type="term" value="F:double-stranded DNA binding"/>
    <property type="evidence" value="ECO:0007669"/>
    <property type="project" value="UniProtKB-UniRule"/>
</dbReference>
<dbReference type="PROSITE" id="PS51217">
    <property type="entry name" value="UVRD_HELICASE_CTER"/>
    <property type="match status" value="1"/>
</dbReference>
<protein>
    <recommendedName>
        <fullName evidence="13">ATP-dependent helicase/nuclease subunit A</fullName>
        <ecNumber evidence="13">3.1.-.-</ecNumber>
        <ecNumber evidence="13">5.6.2.4</ecNumber>
    </recommendedName>
    <alternativeName>
        <fullName evidence="13">ATP-dependent helicase/nuclease AddA</fullName>
    </alternativeName>
    <alternativeName>
        <fullName evidence="13">DNA 3'-5' helicase AddA</fullName>
    </alternativeName>
</protein>
<accession>A0A4U8PZ37</accession>
<name>A0A4U8PZ37_9FIRM</name>
<dbReference type="Proteomes" id="UP000306509">
    <property type="component" value="Unassembled WGS sequence"/>
</dbReference>
<dbReference type="InterPro" id="IPR000212">
    <property type="entry name" value="DNA_helicase_UvrD/REP"/>
</dbReference>
<keyword evidence="10 13" id="KW-0413">Isomerase</keyword>
<dbReference type="SUPFAM" id="SSF52540">
    <property type="entry name" value="P-loop containing nucleoside triphosphate hydrolases"/>
    <property type="match status" value="1"/>
</dbReference>
<evidence type="ECO:0000256" key="3">
    <source>
        <dbReference type="ARBA" id="ARBA00022763"/>
    </source>
</evidence>
<keyword evidence="19" id="KW-1185">Reference proteome</keyword>
<dbReference type="InterPro" id="IPR014152">
    <property type="entry name" value="AddA"/>
</dbReference>
<evidence type="ECO:0000259" key="17">
    <source>
        <dbReference type="PROSITE" id="PS51217"/>
    </source>
</evidence>
<keyword evidence="5 13" id="KW-0347">Helicase</keyword>
<feature type="coiled-coil region" evidence="15">
    <location>
        <begin position="210"/>
        <end position="237"/>
    </location>
</feature>
<evidence type="ECO:0000256" key="14">
    <source>
        <dbReference type="PROSITE-ProRule" id="PRU00560"/>
    </source>
</evidence>
<dbReference type="GO" id="GO:0005524">
    <property type="term" value="F:ATP binding"/>
    <property type="evidence" value="ECO:0007669"/>
    <property type="project" value="UniProtKB-UniRule"/>
</dbReference>
<comment type="catalytic activity">
    <reaction evidence="11 13">
        <text>Couples ATP hydrolysis with the unwinding of duplex DNA by translocating in the 3'-5' direction.</text>
        <dbReference type="EC" id="5.6.2.4"/>
    </reaction>
</comment>
<evidence type="ECO:0000256" key="7">
    <source>
        <dbReference type="ARBA" id="ARBA00022840"/>
    </source>
</evidence>
<evidence type="ECO:0000256" key="2">
    <source>
        <dbReference type="ARBA" id="ARBA00022741"/>
    </source>
</evidence>
<dbReference type="InterPro" id="IPR011604">
    <property type="entry name" value="PDDEXK-like_dom_sf"/>
</dbReference>
<dbReference type="NCBIfam" id="TIGR02785">
    <property type="entry name" value="addA_Gpos"/>
    <property type="match status" value="1"/>
</dbReference>
<sequence>MGVAWTEDQQKVIDLRNRNILVSAAAGSGKTAVLVERIVTMVTDKKHPVDIDELLIVTFTKAAAGEMRERIAKALDNKAAENPMDVHLERQLTLVHNAQITTIDSFCQYVIRNHFHAIGLDPGFRVADEGELKLLKRDVAEQLIEDCYEKKEEAFLKFIECYASGKNDQGIEDLIFGLYNFSMSYPWPEKWLQQCKKAYEIESAEEFLQSDWLKKLTDNLKRQLKDIEEKTEEALRIVRAEDGPYMYEDALCQDQAMIRKIRQADNYRDYAQAFAAMGKYARLSTKKDEAVSENKKEQVKAIREQVKKSLKGLQEQYFFGDLESVISDMQESREVMGVLIDLACEFTERYAQKKREKNVVDFSDLEHFALDILVEDKEGEAVPTQTAKDLAEHYEEILIDEYQDSNLVQELILTSISKKCLGKYNIFMVGDVKQSIYRFRLARPELFMEKYDTYPVTDNICQRIDLHKNFRSRSQVLVSVNYIFEQIMARYLGNIQYDADAALYPGADFPEKQNEVDDFTNTEMLLVDLDTLDEVVEDVEENARELEARAIGNRILEIVGKEEVLDKSTGIYRKARYGDIVILLRTISGWADSFARVLESQGIPAYTGSQTGYFSTVEIQTILAFLKIADNPRQEIPMAAVLKSPIGGLDARELAAIKSANPDMPFYECCRLYAAETAEEDNDHSFLKEKLKKFFEILDHFRMLVPYTPMHELLWQVLEITGYGDYAAAMPGGEQRTANLKMLVEKAMTYETTSYRGLFNFIRYIENLQKYNVDYGEASTVGEQEDTVRIMSIHKSKGLEFPIVFAGGMGKTFNQQDSRSRVLLHPELGIGCDYIDPVLRVKSPTLLKKTIQRETINENLGEELRVLYVAFTRAKEKLIMTGAVTRIADKIKKWSQICRREEEKLSFTELSGASAYLDWVMPALMRHKSARELLEAYGFTNNPAHELYQKEAYFSIRVCPVKELVTREAAHQMAIKVSKEELLERGHRMLSEEQLEALNMHMDPLYPYEQDADIHGKITVSELKKYSQSMDNLLSMGEEEFSIYEEPDIVPFIPRFMQQKTEVPGAVRGTAYHKLLEELDFAAASSGKKLDEQIERLLEEGKMTGEEIDLIDKRKMVRFANSVLGKRMAKAEQKGNLYREQQFVLGVPASEIRALSGRLPGQYHNPACDMPGDNEEIVLIQGIIDAFFYEDEAIILVDYKTDYVPDDHAEILVDKYKIQLDCYARALERMTRKKVKEKILYSFWMQKGIRIK</sequence>
<dbReference type="STRING" id="180332.GCA_000797495_02014"/>
<keyword evidence="4 13" id="KW-0378">Hydrolase</keyword>
<dbReference type="AlphaFoldDB" id="A0A4U8PZ37"/>
<keyword evidence="7 13" id="KW-0067">ATP-binding</keyword>
<dbReference type="InterPro" id="IPR011335">
    <property type="entry name" value="Restrct_endonuc-II-like"/>
</dbReference>
<dbReference type="EC" id="3.1.-.-" evidence="13"/>
<dbReference type="PROSITE" id="PS51198">
    <property type="entry name" value="UVRD_HELICASE_ATP_BIND"/>
    <property type="match status" value="1"/>
</dbReference>
<evidence type="ECO:0000256" key="1">
    <source>
        <dbReference type="ARBA" id="ARBA00022722"/>
    </source>
</evidence>
<dbReference type="PANTHER" id="PTHR11070">
    <property type="entry name" value="UVRD / RECB / PCRA DNA HELICASE FAMILY MEMBER"/>
    <property type="match status" value="1"/>
</dbReference>
<feature type="domain" description="UvrD-like helicase C-terminal" evidence="17">
    <location>
        <begin position="493"/>
        <end position="798"/>
    </location>
</feature>
<dbReference type="Pfam" id="PF00580">
    <property type="entry name" value="UvrD-helicase"/>
    <property type="match status" value="1"/>
</dbReference>
<dbReference type="InterPro" id="IPR014016">
    <property type="entry name" value="UvrD-like_ATP-bd"/>
</dbReference>
<dbReference type="Gene3D" id="3.40.50.300">
    <property type="entry name" value="P-loop containing nucleotide triphosphate hydrolases"/>
    <property type="match status" value="3"/>
</dbReference>
<comment type="catalytic activity">
    <reaction evidence="12 13">
        <text>ATP + H2O = ADP + phosphate + H(+)</text>
        <dbReference type="Rhea" id="RHEA:13065"/>
        <dbReference type="ChEBI" id="CHEBI:15377"/>
        <dbReference type="ChEBI" id="CHEBI:15378"/>
        <dbReference type="ChEBI" id="CHEBI:30616"/>
        <dbReference type="ChEBI" id="CHEBI:43474"/>
        <dbReference type="ChEBI" id="CHEBI:456216"/>
        <dbReference type="EC" id="5.6.2.4"/>
    </reaction>
</comment>
<dbReference type="FunFam" id="3.40.50.300:FF:001236">
    <property type="entry name" value="ATP-dependent helicase/nuclease subunit A"/>
    <property type="match status" value="1"/>
</dbReference>
<keyword evidence="6 13" id="KW-0269">Exonuclease</keyword>
<proteinExistence type="inferred from homology"/>
<evidence type="ECO:0000256" key="9">
    <source>
        <dbReference type="ARBA" id="ARBA00023204"/>
    </source>
</evidence>
<dbReference type="Pfam" id="PF13361">
    <property type="entry name" value="UvrD_C"/>
    <property type="match status" value="1"/>
</dbReference>
<dbReference type="GO" id="GO:0043138">
    <property type="term" value="F:3'-5' DNA helicase activity"/>
    <property type="evidence" value="ECO:0007669"/>
    <property type="project" value="UniProtKB-UniRule"/>
</dbReference>
<comment type="similarity">
    <text evidence="13">Belongs to the helicase family. AddA subfamily.</text>
</comment>
<dbReference type="EMBL" id="QGQD01000116">
    <property type="protein sequence ID" value="TLC97590.1"/>
    <property type="molecule type" value="Genomic_DNA"/>
</dbReference>
<dbReference type="GO" id="GO:0008408">
    <property type="term" value="F:3'-5' exonuclease activity"/>
    <property type="evidence" value="ECO:0007669"/>
    <property type="project" value="UniProtKB-UniRule"/>
</dbReference>
<dbReference type="GO" id="GO:0005829">
    <property type="term" value="C:cytosol"/>
    <property type="evidence" value="ECO:0007669"/>
    <property type="project" value="TreeGrafter"/>
</dbReference>
<evidence type="ECO:0000313" key="19">
    <source>
        <dbReference type="Proteomes" id="UP000306509"/>
    </source>
</evidence>
<keyword evidence="8 13" id="KW-0238">DNA-binding</keyword>
<dbReference type="GO" id="GO:0016887">
    <property type="term" value="F:ATP hydrolysis activity"/>
    <property type="evidence" value="ECO:0007669"/>
    <property type="project" value="RHEA"/>
</dbReference>
<gene>
    <name evidence="13 18" type="primary">addA</name>
    <name evidence="18" type="ORF">DSM106044_05605</name>
</gene>
<evidence type="ECO:0000313" key="18">
    <source>
        <dbReference type="EMBL" id="TLC97590.1"/>
    </source>
</evidence>
<dbReference type="RefSeq" id="WP_138004202.1">
    <property type="nucleotide sequence ID" value="NZ_QGQD01000116.1"/>
</dbReference>
<organism evidence="18 19">
    <name type="scientific">Robinsoniella peoriensis</name>
    <dbReference type="NCBI Taxonomy" id="180332"/>
    <lineage>
        <taxon>Bacteria</taxon>
        <taxon>Bacillati</taxon>
        <taxon>Bacillota</taxon>
        <taxon>Clostridia</taxon>
        <taxon>Lachnospirales</taxon>
        <taxon>Lachnospiraceae</taxon>
        <taxon>Robinsoniella</taxon>
    </lineage>
</organism>
<dbReference type="GO" id="GO:0000724">
    <property type="term" value="P:double-strand break repair via homologous recombination"/>
    <property type="evidence" value="ECO:0007669"/>
    <property type="project" value="UniProtKB-UniRule"/>
</dbReference>
<comment type="subunit">
    <text evidence="13">Heterodimer of AddA and AddB/RexB.</text>
</comment>
<comment type="caution">
    <text evidence="18">The sequence shown here is derived from an EMBL/GenBank/DDBJ whole genome shotgun (WGS) entry which is preliminary data.</text>
</comment>
<keyword evidence="3 13" id="KW-0227">DNA damage</keyword>
<keyword evidence="1 13" id="KW-0540">Nuclease</keyword>
<keyword evidence="15" id="KW-0175">Coiled coil</keyword>
<dbReference type="InterPro" id="IPR027417">
    <property type="entry name" value="P-loop_NTPase"/>
</dbReference>
<dbReference type="PANTHER" id="PTHR11070:SF48">
    <property type="entry name" value="ATP-DEPENDENT HELICASE_NUCLEASE SUBUNIT A"/>
    <property type="match status" value="1"/>
</dbReference>
<dbReference type="SUPFAM" id="SSF52980">
    <property type="entry name" value="Restriction endonuclease-like"/>
    <property type="match status" value="1"/>
</dbReference>
<dbReference type="Gene3D" id="3.90.320.10">
    <property type="match status" value="1"/>
</dbReference>
<reference evidence="18 19" key="1">
    <citation type="journal article" date="2019" name="Anaerobe">
        <title>Detection of Robinsoniella peoriensis in multiple bone samples of a trauma patient.</title>
        <authorList>
            <person name="Schrottner P."/>
            <person name="Hartwich K."/>
            <person name="Bunk B."/>
            <person name="Schober I."/>
            <person name="Helbig S."/>
            <person name="Rudolph W.W."/>
            <person name="Gunzer F."/>
        </authorList>
    </citation>
    <scope>NUCLEOTIDE SEQUENCE [LARGE SCALE GENOMIC DNA]</scope>
    <source>
        <strain evidence="18 19">DSM 106044</strain>
    </source>
</reference>
<keyword evidence="9 13" id="KW-0234">DNA repair</keyword>